<comment type="caution">
    <text evidence="1">The sequence shown here is derived from an EMBL/GenBank/DDBJ whole genome shotgun (WGS) entry which is preliminary data.</text>
</comment>
<name>A0AAE0S2N4_9BIVA</name>
<sequence>MISQITLVYAYWKSFIRRTKKIEINLRVSFKLKEDYLQSLIALLLNSSCVYWFNGMEQFQGDGVCLFYEKGIELQRDSNRLGLQEEAVLRDKTLISSSVKWFGMDGITSV</sequence>
<evidence type="ECO:0000313" key="2">
    <source>
        <dbReference type="Proteomes" id="UP001195483"/>
    </source>
</evidence>
<gene>
    <name evidence="1" type="ORF">CHS0354_022885</name>
</gene>
<protein>
    <submittedName>
        <fullName evidence="1">Uncharacterized protein</fullName>
    </submittedName>
</protein>
<reference evidence="1" key="2">
    <citation type="journal article" date="2021" name="Genome Biol. Evol.">
        <title>Developing a high-quality reference genome for a parasitic bivalve with doubly uniparental inheritance (Bivalvia: Unionida).</title>
        <authorList>
            <person name="Smith C.H."/>
        </authorList>
    </citation>
    <scope>NUCLEOTIDE SEQUENCE</scope>
    <source>
        <strain evidence="1">CHS0354</strain>
        <tissue evidence="1">Mantle</tissue>
    </source>
</reference>
<reference evidence="1" key="3">
    <citation type="submission" date="2023-05" db="EMBL/GenBank/DDBJ databases">
        <authorList>
            <person name="Smith C.H."/>
        </authorList>
    </citation>
    <scope>NUCLEOTIDE SEQUENCE</scope>
    <source>
        <strain evidence="1">CHS0354</strain>
        <tissue evidence="1">Mantle</tissue>
    </source>
</reference>
<reference evidence="1" key="1">
    <citation type="journal article" date="2021" name="Genome Biol. Evol.">
        <title>A High-Quality Reference Genome for a Parasitic Bivalve with Doubly Uniparental Inheritance (Bivalvia: Unionida).</title>
        <authorList>
            <person name="Smith C.H."/>
        </authorList>
    </citation>
    <scope>NUCLEOTIDE SEQUENCE</scope>
    <source>
        <strain evidence="1">CHS0354</strain>
    </source>
</reference>
<dbReference type="AlphaFoldDB" id="A0AAE0S2N4"/>
<evidence type="ECO:0000313" key="1">
    <source>
        <dbReference type="EMBL" id="KAK3583840.1"/>
    </source>
</evidence>
<dbReference type="Proteomes" id="UP001195483">
    <property type="component" value="Unassembled WGS sequence"/>
</dbReference>
<proteinExistence type="predicted"/>
<keyword evidence="2" id="KW-1185">Reference proteome</keyword>
<accession>A0AAE0S2N4</accession>
<organism evidence="1 2">
    <name type="scientific">Potamilus streckersoni</name>
    <dbReference type="NCBI Taxonomy" id="2493646"/>
    <lineage>
        <taxon>Eukaryota</taxon>
        <taxon>Metazoa</taxon>
        <taxon>Spiralia</taxon>
        <taxon>Lophotrochozoa</taxon>
        <taxon>Mollusca</taxon>
        <taxon>Bivalvia</taxon>
        <taxon>Autobranchia</taxon>
        <taxon>Heteroconchia</taxon>
        <taxon>Palaeoheterodonta</taxon>
        <taxon>Unionida</taxon>
        <taxon>Unionoidea</taxon>
        <taxon>Unionidae</taxon>
        <taxon>Ambleminae</taxon>
        <taxon>Lampsilini</taxon>
        <taxon>Potamilus</taxon>
    </lineage>
</organism>
<dbReference type="EMBL" id="JAEAOA010001385">
    <property type="protein sequence ID" value="KAK3583840.1"/>
    <property type="molecule type" value="Genomic_DNA"/>
</dbReference>